<dbReference type="AlphaFoldDB" id="A0A7C1W1F4"/>
<dbReference type="PROSITE" id="PS00450">
    <property type="entry name" value="ACONITASE_1"/>
    <property type="match status" value="1"/>
</dbReference>
<feature type="binding site" evidence="8">
    <location>
        <position position="360"/>
    </location>
    <ligand>
        <name>[4Fe-4S] cluster</name>
        <dbReference type="ChEBI" id="CHEBI:49883"/>
    </ligand>
</feature>
<gene>
    <name evidence="8 10" type="primary">leuC</name>
    <name evidence="10" type="ORF">ENI35_04405</name>
</gene>
<proteinExistence type="inferred from homology"/>
<evidence type="ECO:0000256" key="1">
    <source>
        <dbReference type="ARBA" id="ARBA00022430"/>
    </source>
</evidence>
<comment type="caution">
    <text evidence="10">The sequence shown here is derived from an EMBL/GenBank/DDBJ whole genome shotgun (WGS) entry which is preliminary data.</text>
</comment>
<dbReference type="PROSITE" id="PS01244">
    <property type="entry name" value="ACONITASE_2"/>
    <property type="match status" value="1"/>
</dbReference>
<dbReference type="InterPro" id="IPR015931">
    <property type="entry name" value="Acnase/IPM_dHydase_lsu_aba_1/3"/>
</dbReference>
<name>A0A7C1W1F4_DESA2</name>
<protein>
    <recommendedName>
        <fullName evidence="8">3-isopropylmalate dehydratase large subunit</fullName>
        <ecNumber evidence="8">4.2.1.33</ecNumber>
    </recommendedName>
    <alternativeName>
        <fullName evidence="8">Alpha-IPM isomerase</fullName>
        <shortName evidence="8">IPMI</shortName>
    </alternativeName>
    <alternativeName>
        <fullName evidence="8">Isopropylmalate isomerase</fullName>
    </alternativeName>
</protein>
<comment type="cofactor">
    <cofactor evidence="8">
        <name>[4Fe-4S] cluster</name>
        <dbReference type="ChEBI" id="CHEBI:49883"/>
    </cofactor>
    <text evidence="8">Binds 1 [4Fe-4S] cluster per subunit.</text>
</comment>
<dbReference type="UniPathway" id="UPA00048">
    <property type="reaction ID" value="UER00071"/>
</dbReference>
<dbReference type="GO" id="GO:0046872">
    <property type="term" value="F:metal ion binding"/>
    <property type="evidence" value="ECO:0007669"/>
    <property type="project" value="UniProtKB-KW"/>
</dbReference>
<keyword evidence="2 8" id="KW-0004">4Fe-4S</keyword>
<evidence type="ECO:0000256" key="3">
    <source>
        <dbReference type="ARBA" id="ARBA00022723"/>
    </source>
</evidence>
<evidence type="ECO:0000256" key="8">
    <source>
        <dbReference type="HAMAP-Rule" id="MF_01027"/>
    </source>
</evidence>
<feature type="binding site" evidence="8">
    <location>
        <position position="300"/>
    </location>
    <ligand>
        <name>[4Fe-4S] cluster</name>
        <dbReference type="ChEBI" id="CHEBI:49883"/>
    </ligand>
</feature>
<dbReference type="InterPro" id="IPR006251">
    <property type="entry name" value="Homoacnase/IPMdehydase_lsu"/>
</dbReference>
<keyword evidence="4 8" id="KW-0408">Iron</keyword>
<feature type="domain" description="Aconitase/3-isopropylmalate dehydratase large subunit alpha/beta/alpha" evidence="9">
    <location>
        <begin position="7"/>
        <end position="411"/>
    </location>
</feature>
<dbReference type="PRINTS" id="PR00415">
    <property type="entry name" value="ACONITASE"/>
</dbReference>
<dbReference type="InterPro" id="IPR033941">
    <property type="entry name" value="IPMI_cat"/>
</dbReference>
<dbReference type="GO" id="GO:0051539">
    <property type="term" value="F:4 iron, 4 sulfur cluster binding"/>
    <property type="evidence" value="ECO:0007669"/>
    <property type="project" value="UniProtKB-KW"/>
</dbReference>
<dbReference type="PANTHER" id="PTHR43822">
    <property type="entry name" value="HOMOACONITASE, MITOCHONDRIAL-RELATED"/>
    <property type="match status" value="1"/>
</dbReference>
<comment type="function">
    <text evidence="8">Catalyzes the isomerization between 2-isopropylmalate and 3-isopropylmalate, via the formation of 2-isopropylmaleate.</text>
</comment>
<dbReference type="PANTHER" id="PTHR43822:SF16">
    <property type="entry name" value="3-ISOPROPYLMALATE DEHYDRATASE LARGE SUBUNIT 2"/>
    <property type="match status" value="1"/>
</dbReference>
<keyword evidence="7 8" id="KW-0100">Branched-chain amino acid biosynthesis</keyword>
<dbReference type="EMBL" id="DRIH01000151">
    <property type="protein sequence ID" value="HEC68038.1"/>
    <property type="molecule type" value="Genomic_DNA"/>
</dbReference>
<evidence type="ECO:0000256" key="2">
    <source>
        <dbReference type="ARBA" id="ARBA00022485"/>
    </source>
</evidence>
<dbReference type="InterPro" id="IPR018136">
    <property type="entry name" value="Aconitase_4Fe-4S_BS"/>
</dbReference>
<keyword evidence="1 8" id="KW-0432">Leucine biosynthesis</keyword>
<dbReference type="GO" id="GO:0003861">
    <property type="term" value="F:3-isopropylmalate dehydratase activity"/>
    <property type="evidence" value="ECO:0007669"/>
    <property type="project" value="UniProtKB-UniRule"/>
</dbReference>
<comment type="subunit">
    <text evidence="8">Heterodimer of LeuC and LeuD.</text>
</comment>
<dbReference type="InterPro" id="IPR001030">
    <property type="entry name" value="Acoase/IPM_deHydtase_lsu_aba"/>
</dbReference>
<dbReference type="InterPro" id="IPR050067">
    <property type="entry name" value="IPM_dehydratase_rel_enz"/>
</dbReference>
<dbReference type="CDD" id="cd01583">
    <property type="entry name" value="IPMI"/>
    <property type="match status" value="1"/>
</dbReference>
<evidence type="ECO:0000259" key="9">
    <source>
        <dbReference type="Pfam" id="PF00330"/>
    </source>
</evidence>
<dbReference type="GO" id="GO:0009098">
    <property type="term" value="P:L-leucine biosynthetic process"/>
    <property type="evidence" value="ECO:0007669"/>
    <property type="project" value="UniProtKB-UniRule"/>
</dbReference>
<evidence type="ECO:0000313" key="10">
    <source>
        <dbReference type="EMBL" id="HEC68038.1"/>
    </source>
</evidence>
<dbReference type="NCBIfam" id="NF001614">
    <property type="entry name" value="PRK00402.1"/>
    <property type="match status" value="1"/>
</dbReference>
<feature type="binding site" evidence="8">
    <location>
        <position position="363"/>
    </location>
    <ligand>
        <name>[4Fe-4S] cluster</name>
        <dbReference type="ChEBI" id="CHEBI:49883"/>
    </ligand>
</feature>
<sequence length="420" mass="45077">MGMTITEKILAAHAGLDVVKPGQIIKAKVDFALANDITAPLAIKAFKAAGGKKVFNKDRIALILDHFTPNKDIPSAIQCQEVREFAYEQNITHFYDVGQVGIEHVFLPEKGLVLPGDLVIGADSHTCTYGALAAFSTGVGSTDLGAVMLTGEIWLKVPASIRLIYKGNLPKWVMGKDLILHTIGDIGVEGALYKAMEFGGEAISQLSMDSRFTMANMAIEAGAKNGIFIPDEKTENYIRSRAQRKYYIYQNDEDANYVSVKEYNISNLEPQIALPHSPGNVRGISEIGEIKIDQVVIGSCTNGRIEDLQVAASLLKGHKIAKGVRCIVIPATQMVYLEALRQGIIEIFIKAGAAVSTPTCGPCLGGHMGVLAPGEKAVSTTNRNFIGRMGHPQSEVYLSNPAVAAASAIAGKIISPEEIE</sequence>
<dbReference type="NCBIfam" id="TIGR01343">
    <property type="entry name" value="hacA_fam"/>
    <property type="match status" value="1"/>
</dbReference>
<reference evidence="10" key="1">
    <citation type="journal article" date="2020" name="mSystems">
        <title>Genome- and Community-Level Interaction Insights into Carbon Utilization and Element Cycling Functions of Hydrothermarchaeota in Hydrothermal Sediment.</title>
        <authorList>
            <person name="Zhou Z."/>
            <person name="Liu Y."/>
            <person name="Xu W."/>
            <person name="Pan J."/>
            <person name="Luo Z.H."/>
            <person name="Li M."/>
        </authorList>
    </citation>
    <scope>NUCLEOTIDE SEQUENCE [LARGE SCALE GENOMIC DNA]</scope>
    <source>
        <strain evidence="10">HyVt-389</strain>
    </source>
</reference>
<evidence type="ECO:0000256" key="4">
    <source>
        <dbReference type="ARBA" id="ARBA00023004"/>
    </source>
</evidence>
<keyword evidence="6 8" id="KW-0456">Lyase</keyword>
<dbReference type="Pfam" id="PF00330">
    <property type="entry name" value="Aconitase"/>
    <property type="match status" value="1"/>
</dbReference>
<dbReference type="InterPro" id="IPR011823">
    <property type="entry name" value="IsopropMal_deHydtase_lsu_bac"/>
</dbReference>
<dbReference type="Gene3D" id="3.30.499.10">
    <property type="entry name" value="Aconitase, domain 3"/>
    <property type="match status" value="2"/>
</dbReference>
<dbReference type="InterPro" id="IPR011826">
    <property type="entry name" value="HAcnase/IPMdehydase_lsu_prok"/>
</dbReference>
<dbReference type="Proteomes" id="UP000885738">
    <property type="component" value="Unassembled WGS sequence"/>
</dbReference>
<evidence type="ECO:0000256" key="6">
    <source>
        <dbReference type="ARBA" id="ARBA00023239"/>
    </source>
</evidence>
<evidence type="ECO:0000256" key="5">
    <source>
        <dbReference type="ARBA" id="ARBA00023014"/>
    </source>
</evidence>
<comment type="catalytic activity">
    <reaction evidence="8">
        <text>(2R,3S)-3-isopropylmalate = (2S)-2-isopropylmalate</text>
        <dbReference type="Rhea" id="RHEA:32287"/>
        <dbReference type="ChEBI" id="CHEBI:1178"/>
        <dbReference type="ChEBI" id="CHEBI:35121"/>
        <dbReference type="EC" id="4.2.1.33"/>
    </reaction>
</comment>
<dbReference type="NCBIfam" id="TIGR02086">
    <property type="entry name" value="IPMI_arch"/>
    <property type="match status" value="1"/>
</dbReference>
<dbReference type="SUPFAM" id="SSF53732">
    <property type="entry name" value="Aconitase iron-sulfur domain"/>
    <property type="match status" value="1"/>
</dbReference>
<accession>A0A7C1W1F4</accession>
<evidence type="ECO:0000256" key="7">
    <source>
        <dbReference type="ARBA" id="ARBA00023304"/>
    </source>
</evidence>
<dbReference type="EC" id="4.2.1.33" evidence="8"/>
<keyword evidence="8" id="KW-0028">Amino-acid biosynthesis</keyword>
<organism evidence="10">
    <name type="scientific">Desulfofervidus auxilii</name>
    <dbReference type="NCBI Taxonomy" id="1621989"/>
    <lineage>
        <taxon>Bacteria</taxon>
        <taxon>Pseudomonadati</taxon>
        <taxon>Thermodesulfobacteriota</taxon>
        <taxon>Candidatus Desulfofervidia</taxon>
        <taxon>Candidatus Desulfofervidales</taxon>
        <taxon>Candidatus Desulfofervidaceae</taxon>
        <taxon>Candidatus Desulfofervidus</taxon>
    </lineage>
</organism>
<comment type="pathway">
    <text evidence="8">Amino-acid biosynthesis; L-leucine biosynthesis; L-leucine from 3-methyl-2-oxobutanoate: step 2/4.</text>
</comment>
<dbReference type="HAMAP" id="MF_01027">
    <property type="entry name" value="LeuC_type2"/>
    <property type="match status" value="1"/>
</dbReference>
<keyword evidence="5 8" id="KW-0411">Iron-sulfur</keyword>
<dbReference type="InterPro" id="IPR036008">
    <property type="entry name" value="Aconitase_4Fe-4S_dom"/>
</dbReference>
<keyword evidence="3 8" id="KW-0479">Metal-binding</keyword>
<comment type="similarity">
    <text evidence="8">Belongs to the aconitase/IPM isomerase family. LeuC type 2 subfamily.</text>
</comment>
<dbReference type="NCBIfam" id="TIGR02083">
    <property type="entry name" value="LEU2"/>
    <property type="match status" value="1"/>
</dbReference>